<evidence type="ECO:0000313" key="7">
    <source>
        <dbReference type="Proteomes" id="UP000231456"/>
    </source>
</evidence>
<dbReference type="GO" id="GO:0007165">
    <property type="term" value="P:signal transduction"/>
    <property type="evidence" value="ECO:0007669"/>
    <property type="project" value="TreeGrafter"/>
</dbReference>
<sequence>MWLMNHFFVLPRAQVLRLKILKVTSVQSWRRNNFVMEQSVFLKTALDAIKVSDEIIMSYYHGDIQVETKADMSPVTIADKEAESAIKNILSTAFPEHGFIGEEFGISDGEHKYQWVIDPIDGTKNFIRHIPLFGTQLALVKDDEVILGVSSMPAMQEVIYAERGKGAFLNGKKIHVSDVSALSDSMICFGGVSHFEKSNIMSECTELLLSTSRQRGIGDCYMYHLLASGRTDIVIEASINFWDIAAAVCIVEEAGGTVSDMFGKPVTIDTRTFVATNGTLHTDVLRFLT</sequence>
<feature type="binding site" evidence="5">
    <location>
        <position position="102"/>
    </location>
    <ligand>
        <name>Mg(2+)</name>
        <dbReference type="ChEBI" id="CHEBI:18420"/>
        <label>1</label>
        <note>catalytic</note>
    </ligand>
</feature>
<dbReference type="SUPFAM" id="SSF56655">
    <property type="entry name" value="Carbohydrate phosphatase"/>
    <property type="match status" value="1"/>
</dbReference>
<keyword evidence="4 5" id="KW-0460">Magnesium</keyword>
<comment type="cofactor">
    <cofactor evidence="1 5">
        <name>Mg(2+)</name>
        <dbReference type="ChEBI" id="CHEBI:18420"/>
    </cofactor>
</comment>
<dbReference type="PROSITE" id="PS00630">
    <property type="entry name" value="IMP_2"/>
    <property type="match status" value="1"/>
</dbReference>
<evidence type="ECO:0000313" key="6">
    <source>
        <dbReference type="EMBL" id="PJC52553.1"/>
    </source>
</evidence>
<dbReference type="InterPro" id="IPR000760">
    <property type="entry name" value="Inositol_monophosphatase-like"/>
</dbReference>
<protein>
    <submittedName>
        <fullName evidence="6">Inositol-phosphate phosphatase</fullName>
    </submittedName>
</protein>
<dbReference type="Gene3D" id="3.40.190.80">
    <property type="match status" value="1"/>
</dbReference>
<dbReference type="AlphaFoldDB" id="A0A2M8F9Y3"/>
<dbReference type="InterPro" id="IPR020550">
    <property type="entry name" value="Inositol_monophosphatase_CS"/>
</dbReference>
<gene>
    <name evidence="6" type="ORF">CO030_02245</name>
</gene>
<dbReference type="GO" id="GO:0008934">
    <property type="term" value="F:inositol monophosphate 1-phosphatase activity"/>
    <property type="evidence" value="ECO:0007669"/>
    <property type="project" value="TreeGrafter"/>
</dbReference>
<dbReference type="FunFam" id="3.30.540.10:FF:000003">
    <property type="entry name" value="Inositol-1-monophosphatase"/>
    <property type="match status" value="1"/>
</dbReference>
<dbReference type="EMBL" id="PFRH01000078">
    <property type="protein sequence ID" value="PJC52553.1"/>
    <property type="molecule type" value="Genomic_DNA"/>
</dbReference>
<feature type="binding site" evidence="5">
    <location>
        <position position="118"/>
    </location>
    <ligand>
        <name>Mg(2+)</name>
        <dbReference type="ChEBI" id="CHEBI:18420"/>
        <label>1</label>
        <note>catalytic</note>
    </ligand>
</feature>
<keyword evidence="2 5" id="KW-0479">Metal-binding</keyword>
<reference evidence="7" key="1">
    <citation type="submission" date="2017-09" db="EMBL/GenBank/DDBJ databases">
        <title>Depth-based differentiation of microbial function through sediment-hosted aquifers and enrichment of novel symbionts in the deep terrestrial subsurface.</title>
        <authorList>
            <person name="Probst A.J."/>
            <person name="Ladd B."/>
            <person name="Jarett J.K."/>
            <person name="Geller-Mcgrath D.E."/>
            <person name="Sieber C.M.K."/>
            <person name="Emerson J.B."/>
            <person name="Anantharaman K."/>
            <person name="Thomas B.C."/>
            <person name="Malmstrom R."/>
            <person name="Stieglmeier M."/>
            <person name="Klingl A."/>
            <person name="Woyke T."/>
            <person name="Ryan C.M."/>
            <person name="Banfield J.F."/>
        </authorList>
    </citation>
    <scope>NUCLEOTIDE SEQUENCE [LARGE SCALE GENOMIC DNA]</scope>
</reference>
<dbReference type="GO" id="GO:0046872">
    <property type="term" value="F:metal ion binding"/>
    <property type="evidence" value="ECO:0007669"/>
    <property type="project" value="UniProtKB-KW"/>
</dbReference>
<accession>A0A2M8F9Y3</accession>
<proteinExistence type="predicted"/>
<dbReference type="Pfam" id="PF00459">
    <property type="entry name" value="Inositol_P"/>
    <property type="match status" value="1"/>
</dbReference>
<dbReference type="Gene3D" id="3.30.540.10">
    <property type="entry name" value="Fructose-1,6-Bisphosphatase, subunit A, domain 1"/>
    <property type="match status" value="1"/>
</dbReference>
<evidence type="ECO:0000256" key="3">
    <source>
        <dbReference type="ARBA" id="ARBA00022801"/>
    </source>
</evidence>
<name>A0A2M8F9Y3_9BACT</name>
<dbReference type="PROSITE" id="PS00629">
    <property type="entry name" value="IMP_1"/>
    <property type="match status" value="1"/>
</dbReference>
<dbReference type="GO" id="GO:0046854">
    <property type="term" value="P:phosphatidylinositol phosphate biosynthetic process"/>
    <property type="evidence" value="ECO:0007669"/>
    <property type="project" value="InterPro"/>
</dbReference>
<evidence type="ECO:0000256" key="4">
    <source>
        <dbReference type="ARBA" id="ARBA00022842"/>
    </source>
</evidence>
<comment type="caution">
    <text evidence="6">The sequence shown here is derived from an EMBL/GenBank/DDBJ whole genome shotgun (WGS) entry which is preliminary data.</text>
</comment>
<dbReference type="PANTHER" id="PTHR20854">
    <property type="entry name" value="INOSITOL MONOPHOSPHATASE"/>
    <property type="match status" value="1"/>
</dbReference>
<feature type="binding site" evidence="5">
    <location>
        <position position="120"/>
    </location>
    <ligand>
        <name>Mg(2+)</name>
        <dbReference type="ChEBI" id="CHEBI:18420"/>
        <label>1</label>
        <note>catalytic</note>
    </ligand>
</feature>
<dbReference type="PANTHER" id="PTHR20854:SF4">
    <property type="entry name" value="INOSITOL-1-MONOPHOSPHATASE-RELATED"/>
    <property type="match status" value="1"/>
</dbReference>
<feature type="binding site" evidence="5">
    <location>
        <position position="121"/>
    </location>
    <ligand>
        <name>Mg(2+)</name>
        <dbReference type="ChEBI" id="CHEBI:18420"/>
        <label>1</label>
        <note>catalytic</note>
    </ligand>
</feature>
<dbReference type="GO" id="GO:0006020">
    <property type="term" value="P:inositol metabolic process"/>
    <property type="evidence" value="ECO:0007669"/>
    <property type="project" value="TreeGrafter"/>
</dbReference>
<evidence type="ECO:0000256" key="2">
    <source>
        <dbReference type="ARBA" id="ARBA00022723"/>
    </source>
</evidence>
<evidence type="ECO:0000256" key="5">
    <source>
        <dbReference type="PIRSR" id="PIRSR600760-2"/>
    </source>
</evidence>
<feature type="binding site" evidence="5">
    <location>
        <position position="243"/>
    </location>
    <ligand>
        <name>Mg(2+)</name>
        <dbReference type="ChEBI" id="CHEBI:18420"/>
        <label>1</label>
        <note>catalytic</note>
    </ligand>
</feature>
<dbReference type="Proteomes" id="UP000231456">
    <property type="component" value="Unassembled WGS sequence"/>
</dbReference>
<dbReference type="InterPro" id="IPR020583">
    <property type="entry name" value="Inositol_monoP_metal-BS"/>
</dbReference>
<dbReference type="PRINTS" id="PR00377">
    <property type="entry name" value="IMPHPHTASES"/>
</dbReference>
<evidence type="ECO:0000256" key="1">
    <source>
        <dbReference type="ARBA" id="ARBA00001946"/>
    </source>
</evidence>
<keyword evidence="3" id="KW-0378">Hydrolase</keyword>
<organism evidence="6 7">
    <name type="scientific">Candidatus Magasanikbacteria bacterium CG_4_9_14_0_2_um_filter_42_11</name>
    <dbReference type="NCBI Taxonomy" id="1974643"/>
    <lineage>
        <taxon>Bacteria</taxon>
        <taxon>Candidatus Magasanikiibacteriota</taxon>
    </lineage>
</organism>